<proteinExistence type="predicted"/>
<dbReference type="Gene3D" id="3.80.10.10">
    <property type="entry name" value="Ribonuclease Inhibitor"/>
    <property type="match status" value="1"/>
</dbReference>
<dbReference type="Proteomes" id="UP001437256">
    <property type="component" value="Unassembled WGS sequence"/>
</dbReference>
<dbReference type="SUPFAM" id="SSF52047">
    <property type="entry name" value="RNI-like"/>
    <property type="match status" value="1"/>
</dbReference>
<protein>
    <submittedName>
        <fullName evidence="1">Uncharacterized protein</fullName>
    </submittedName>
</protein>
<keyword evidence="2" id="KW-1185">Reference proteome</keyword>
<name>A0ABR3A052_9AGAR</name>
<reference evidence="1 2" key="1">
    <citation type="submission" date="2024-05" db="EMBL/GenBank/DDBJ databases">
        <title>A draft genome resource for the thread blight pathogen Marasmius tenuissimus strain MS-2.</title>
        <authorList>
            <person name="Yulfo-Soto G.E."/>
            <person name="Baruah I.K."/>
            <person name="Amoako-Attah I."/>
            <person name="Bukari Y."/>
            <person name="Meinhardt L.W."/>
            <person name="Bailey B.A."/>
            <person name="Cohen S.P."/>
        </authorList>
    </citation>
    <scope>NUCLEOTIDE SEQUENCE [LARGE SCALE GENOMIC DNA]</scope>
    <source>
        <strain evidence="1 2">MS-2</strain>
    </source>
</reference>
<sequence>METWAILNGCRRSLVVLEYYGMSPIRRNGDELQEAIDFPRLQSLVMGYTGDLCLIIRLIRTPQLEELTIRNIVDCPPKLDLNYYPTRHIEESLSDIDLFASFTELCGTSVPRLKALHLFGCKAEYTDLMSFLPCVPKLHTLTLYAIAWPYERRCYFDALLESDTERLRKLTISSASKYYTTRYLKQRKIPLARLRYCEVRVQGVGLGRDLGEGGNWRRRYGMLCNEALSL</sequence>
<evidence type="ECO:0000313" key="2">
    <source>
        <dbReference type="Proteomes" id="UP001437256"/>
    </source>
</evidence>
<organism evidence="1 2">
    <name type="scientific">Marasmius tenuissimus</name>
    <dbReference type="NCBI Taxonomy" id="585030"/>
    <lineage>
        <taxon>Eukaryota</taxon>
        <taxon>Fungi</taxon>
        <taxon>Dikarya</taxon>
        <taxon>Basidiomycota</taxon>
        <taxon>Agaricomycotina</taxon>
        <taxon>Agaricomycetes</taxon>
        <taxon>Agaricomycetidae</taxon>
        <taxon>Agaricales</taxon>
        <taxon>Marasmiineae</taxon>
        <taxon>Marasmiaceae</taxon>
        <taxon>Marasmius</taxon>
    </lineage>
</organism>
<evidence type="ECO:0000313" key="1">
    <source>
        <dbReference type="EMBL" id="KAL0067018.1"/>
    </source>
</evidence>
<comment type="caution">
    <text evidence="1">The sequence shown here is derived from an EMBL/GenBank/DDBJ whole genome shotgun (WGS) entry which is preliminary data.</text>
</comment>
<gene>
    <name evidence="1" type="ORF">AAF712_006007</name>
</gene>
<accession>A0ABR3A052</accession>
<dbReference type="InterPro" id="IPR032675">
    <property type="entry name" value="LRR_dom_sf"/>
</dbReference>
<dbReference type="EMBL" id="JBBXMP010000030">
    <property type="protein sequence ID" value="KAL0067018.1"/>
    <property type="molecule type" value="Genomic_DNA"/>
</dbReference>